<reference evidence="2" key="2">
    <citation type="submission" date="2020-09" db="EMBL/GenBank/DDBJ databases">
        <authorList>
            <consortium name="NCBI Pathogen Detection Project"/>
        </authorList>
    </citation>
    <scope>NUCLEOTIDE SEQUENCE</scope>
    <source>
        <strain evidence="3">91871</strain>
        <strain evidence="2">O50</strain>
    </source>
</reference>
<dbReference type="EMBL" id="DAESCB010000019">
    <property type="protein sequence ID" value="HBH7044141.1"/>
    <property type="molecule type" value="Genomic_DNA"/>
</dbReference>
<feature type="transmembrane region" description="Helical" evidence="1">
    <location>
        <begin position="140"/>
        <end position="158"/>
    </location>
</feature>
<sequence length="186" mass="21067">MKRSELEKDAAYILDKFKQLDYEIPSNRQILKVIFYKLVIVYVFQLLFIVSDIFINSNVSEYHYFDTFVLSLGSNAFFSLAFLMSTYNLVSLKLSLGSEITEQSVLLKLVERKINSYSLFLLAVNAIVGCILLSSGERFVAGLGFSWFVTYLISMLTLQTSLSRYMTPAVVSSLSKVKELLSASPK</sequence>
<keyword evidence="1" id="KW-1133">Transmembrane helix</keyword>
<evidence type="ECO:0000313" key="3">
    <source>
        <dbReference type="EMBL" id="HBH7044141.1"/>
    </source>
</evidence>
<dbReference type="OrthoDB" id="9886360at2"/>
<name>A0A0D7LC48_CITFR</name>
<dbReference type="GeneID" id="69484093"/>
<gene>
    <name evidence="2" type="ORF">I9Y29_003494</name>
    <name evidence="3" type="ORF">KV121_004263</name>
</gene>
<accession>A0A0D7LC48</accession>
<evidence type="ECO:0000313" key="2">
    <source>
        <dbReference type="EMBL" id="HAT3899032.1"/>
    </source>
</evidence>
<protein>
    <submittedName>
        <fullName evidence="2">Protein traS</fullName>
    </submittedName>
</protein>
<dbReference type="EMBL" id="DACSXJ010000023">
    <property type="protein sequence ID" value="HAT3899032.1"/>
    <property type="molecule type" value="Genomic_DNA"/>
</dbReference>
<feature type="transmembrane region" description="Helical" evidence="1">
    <location>
        <begin position="117"/>
        <end position="134"/>
    </location>
</feature>
<dbReference type="Proteomes" id="UP000855471">
    <property type="component" value="Unassembled WGS sequence"/>
</dbReference>
<feature type="transmembrane region" description="Helical" evidence="1">
    <location>
        <begin position="34"/>
        <end position="55"/>
    </location>
</feature>
<proteinExistence type="predicted"/>
<dbReference type="AlphaFoldDB" id="A0A0D7LC48"/>
<organism evidence="2">
    <name type="scientific">Citrobacter freundii</name>
    <dbReference type="NCBI Taxonomy" id="546"/>
    <lineage>
        <taxon>Bacteria</taxon>
        <taxon>Pseudomonadati</taxon>
        <taxon>Pseudomonadota</taxon>
        <taxon>Gammaproteobacteria</taxon>
        <taxon>Enterobacterales</taxon>
        <taxon>Enterobacteriaceae</taxon>
        <taxon>Citrobacter</taxon>
        <taxon>Citrobacter freundii complex</taxon>
    </lineage>
</organism>
<keyword evidence="1" id="KW-0472">Membrane</keyword>
<comment type="caution">
    <text evidence="2">The sequence shown here is derived from an EMBL/GenBank/DDBJ whole genome shotgun (WGS) entry which is preliminary data.</text>
</comment>
<reference evidence="2" key="1">
    <citation type="journal article" date="2018" name="Genome Biol.">
        <title>SKESA: strategic k-mer extension for scrupulous assemblies.</title>
        <authorList>
            <person name="Souvorov A."/>
            <person name="Agarwala R."/>
            <person name="Lipman D.J."/>
        </authorList>
    </citation>
    <scope>NUCLEOTIDE SEQUENCE</scope>
    <source>
        <strain evidence="3">91871</strain>
        <strain evidence="2">O50</strain>
    </source>
</reference>
<keyword evidence="1" id="KW-0812">Transmembrane</keyword>
<dbReference type="RefSeq" id="WP_000830402.1">
    <property type="nucleotide sequence ID" value="NZ_CP047309.1"/>
</dbReference>
<feature type="transmembrane region" description="Helical" evidence="1">
    <location>
        <begin position="75"/>
        <end position="96"/>
    </location>
</feature>
<evidence type="ECO:0000256" key="1">
    <source>
        <dbReference type="SAM" id="Phobius"/>
    </source>
</evidence>
<dbReference type="Proteomes" id="UP000885148">
    <property type="component" value="Unassembled WGS sequence"/>
</dbReference>